<dbReference type="GO" id="GO:0004731">
    <property type="term" value="F:purine-nucleoside phosphorylase activity"/>
    <property type="evidence" value="ECO:0007669"/>
    <property type="project" value="UniProtKB-EC"/>
</dbReference>
<dbReference type="GO" id="GO:0005737">
    <property type="term" value="C:cytoplasm"/>
    <property type="evidence" value="ECO:0007669"/>
    <property type="project" value="TreeGrafter"/>
</dbReference>
<feature type="binding site" evidence="6">
    <location>
        <position position="202"/>
    </location>
    <ligand>
        <name>a purine D-ribonucleoside</name>
        <dbReference type="ChEBI" id="CHEBI:142355"/>
    </ligand>
</feature>
<comment type="similarity">
    <text evidence="2 5">Belongs to the PNP/MTAP phosphorylase family.</text>
</comment>
<evidence type="ECO:0000256" key="4">
    <source>
        <dbReference type="ARBA" id="ARBA00022679"/>
    </source>
</evidence>
<feature type="binding site" evidence="6">
    <location>
        <position position="244"/>
    </location>
    <ligand>
        <name>a purine D-ribonucleoside</name>
        <dbReference type="ChEBI" id="CHEBI:142355"/>
    </ligand>
</feature>
<dbReference type="PANTHER" id="PTHR11904">
    <property type="entry name" value="METHYLTHIOADENOSINE/PURINE NUCLEOSIDE PHOSPHORYLASE"/>
    <property type="match status" value="1"/>
</dbReference>
<dbReference type="AlphaFoldDB" id="Q472Z5"/>
<dbReference type="CDD" id="cd09009">
    <property type="entry name" value="PNP-EcPNPII_like"/>
    <property type="match status" value="1"/>
</dbReference>
<feature type="binding site" evidence="6">
    <location>
        <begin position="90"/>
        <end position="92"/>
    </location>
    <ligand>
        <name>phosphate</name>
        <dbReference type="ChEBI" id="CHEBI:43474"/>
    </ligand>
</feature>
<dbReference type="HOGENOM" id="CLU_054456_1_0_4"/>
<dbReference type="SUPFAM" id="SSF53167">
    <property type="entry name" value="Purine and uridine phosphorylases"/>
    <property type="match status" value="1"/>
</dbReference>
<evidence type="ECO:0000256" key="6">
    <source>
        <dbReference type="PIRSR" id="PIRSR000477-2"/>
    </source>
</evidence>
<evidence type="ECO:0000256" key="2">
    <source>
        <dbReference type="ARBA" id="ARBA00006751"/>
    </source>
</evidence>
<keyword evidence="4 5" id="KW-0808">Transferase</keyword>
<dbReference type="PIRSF" id="PIRSF000477">
    <property type="entry name" value="PurNPase"/>
    <property type="match status" value="1"/>
</dbReference>
<sequence length="287" mass="30663">MTLTLPSSADAPDQTEQAVQRIRQHVGEFRPQIGLILGSGLGGLARAIENAIAIPYAALPGFPQSLVEGHAGEVVLGRLGGVELMCMRGRQHFYEGHGTTGMTQAVRTMKRMGCDRLFVTCAAGSLHPELEPGRLVAIKDHINLLPGNPLIGPNDDQIGPRFCSMANAYDTVLRQGLQDVAQALGLPWAEGVYVAFSGPTFETAAEIRMMQVIGGDVVGMSTVPEVISARHCGLRVLAIACITNLGEGIGNEVLSHELTLQYGSMALVDLQRLIVGWFEQQAATAKR</sequence>
<name>Q472Z5_CUPPJ</name>
<dbReference type="STRING" id="264198.Reut_A1163"/>
<dbReference type="InterPro" id="IPR000845">
    <property type="entry name" value="Nucleoside_phosphorylase_d"/>
</dbReference>
<feature type="domain" description="Nucleoside phosphorylase" evidence="7">
    <location>
        <begin position="33"/>
        <end position="274"/>
    </location>
</feature>
<gene>
    <name evidence="8" type="ordered locus">Reut_A1163</name>
</gene>
<evidence type="ECO:0000256" key="5">
    <source>
        <dbReference type="PIRNR" id="PIRNR000477"/>
    </source>
</evidence>
<dbReference type="EC" id="2.4.2.1" evidence="5"/>
<dbReference type="PANTHER" id="PTHR11904:SF9">
    <property type="entry name" value="PURINE NUCLEOSIDE PHOSPHORYLASE-RELATED"/>
    <property type="match status" value="1"/>
</dbReference>
<comment type="pathway">
    <text evidence="1 5">Purine metabolism; purine nucleoside salvage.</text>
</comment>
<protein>
    <recommendedName>
        <fullName evidence="5">Purine nucleoside phosphorylase</fullName>
        <ecNumber evidence="5">2.4.2.1</ecNumber>
    </recommendedName>
    <alternativeName>
        <fullName evidence="5">Inosine-guanosine phosphorylase</fullName>
    </alternativeName>
</protein>
<reference evidence="8" key="1">
    <citation type="submission" date="2005-08" db="EMBL/GenBank/DDBJ databases">
        <title>Complete sequence of Chromosome1 of Ralstonia eutropha JMP134.</title>
        <authorList>
            <person name="Copeland A."/>
            <person name="Lucas S."/>
            <person name="Lapidus A."/>
            <person name="Barry K."/>
            <person name="Detter J.C."/>
            <person name="Glavina T."/>
            <person name="Hammon N."/>
            <person name="Israni S."/>
            <person name="Pitluck S."/>
            <person name="Goltsman E."/>
            <person name="Martinez M."/>
            <person name="Schmutz J."/>
            <person name="Larimer F."/>
            <person name="Land M."/>
            <person name="Lykidis A."/>
            <person name="Richardson P."/>
        </authorList>
    </citation>
    <scope>NUCLEOTIDE SEQUENCE</scope>
    <source>
        <strain evidence="8">JMP134</strain>
    </source>
</reference>
<evidence type="ECO:0000313" key="8">
    <source>
        <dbReference type="EMBL" id="AAZ60538.1"/>
    </source>
</evidence>
<dbReference type="OrthoDB" id="1523230at2"/>
<dbReference type="EMBL" id="CP000090">
    <property type="protein sequence ID" value="AAZ60538.1"/>
    <property type="molecule type" value="Genomic_DNA"/>
</dbReference>
<feature type="binding site" evidence="6">
    <location>
        <position position="221"/>
    </location>
    <ligand>
        <name>phosphate</name>
        <dbReference type="ChEBI" id="CHEBI:43474"/>
    </ligand>
</feature>
<evidence type="ECO:0000256" key="1">
    <source>
        <dbReference type="ARBA" id="ARBA00005058"/>
    </source>
</evidence>
<keyword evidence="3 5" id="KW-0328">Glycosyltransferase</keyword>
<dbReference type="GO" id="GO:0009116">
    <property type="term" value="P:nucleoside metabolic process"/>
    <property type="evidence" value="ECO:0007669"/>
    <property type="project" value="InterPro"/>
</dbReference>
<evidence type="ECO:0000256" key="3">
    <source>
        <dbReference type="ARBA" id="ARBA00022676"/>
    </source>
</evidence>
<accession>Q472Z5</accession>
<dbReference type="InterPro" id="IPR011268">
    <property type="entry name" value="Purine_phosphorylase"/>
</dbReference>
<organism evidence="8">
    <name type="scientific">Cupriavidus pinatubonensis (strain JMP 134 / LMG 1197)</name>
    <name type="common">Cupriavidus necator (strain JMP 134)</name>
    <dbReference type="NCBI Taxonomy" id="264198"/>
    <lineage>
        <taxon>Bacteria</taxon>
        <taxon>Pseudomonadati</taxon>
        <taxon>Pseudomonadota</taxon>
        <taxon>Betaproteobacteria</taxon>
        <taxon>Burkholderiales</taxon>
        <taxon>Burkholderiaceae</taxon>
        <taxon>Cupriavidus</taxon>
    </lineage>
</organism>
<feature type="binding site" evidence="6">
    <location>
        <position position="39"/>
    </location>
    <ligand>
        <name>phosphate</name>
        <dbReference type="ChEBI" id="CHEBI:43474"/>
    </ligand>
</feature>
<evidence type="ECO:0000259" key="7">
    <source>
        <dbReference type="Pfam" id="PF01048"/>
    </source>
</evidence>
<proteinExistence type="inferred from homology"/>
<comment type="function">
    <text evidence="5">The purine nucleoside phosphorylases catalyze the phosphorolytic breakdown of the N-glycosidic bond in the beta-(deoxy)ribonucleoside molecules, with the formation of the corresponding free purine bases and pentose-1-phosphate.</text>
</comment>
<dbReference type="Pfam" id="PF01048">
    <property type="entry name" value="PNP_UDP_1"/>
    <property type="match status" value="1"/>
</dbReference>
<dbReference type="Gene3D" id="3.40.50.1580">
    <property type="entry name" value="Nucleoside phosphorylase domain"/>
    <property type="match status" value="1"/>
</dbReference>
<dbReference type="NCBIfam" id="NF006054">
    <property type="entry name" value="PRK08202.1"/>
    <property type="match status" value="1"/>
</dbReference>
<dbReference type="UniPathway" id="UPA00606"/>
<feature type="binding site" evidence="6">
    <location>
        <position position="122"/>
    </location>
    <ligand>
        <name>phosphate</name>
        <dbReference type="ChEBI" id="CHEBI:43474"/>
    </ligand>
</feature>
<feature type="binding site" evidence="6">
    <location>
        <position position="70"/>
    </location>
    <ligand>
        <name>phosphate</name>
        <dbReference type="ChEBI" id="CHEBI:43474"/>
    </ligand>
</feature>
<dbReference type="NCBIfam" id="TIGR01697">
    <property type="entry name" value="PNPH-PUNA-XAPA"/>
    <property type="match status" value="1"/>
</dbReference>
<dbReference type="InterPro" id="IPR035994">
    <property type="entry name" value="Nucleoside_phosphorylase_sf"/>
</dbReference>
<dbReference type="KEGG" id="reu:Reut_A1163"/>
<dbReference type="eggNOG" id="COG0005">
    <property type="taxonomic scope" value="Bacteria"/>
</dbReference>